<dbReference type="AlphaFoldDB" id="A0A916XRX2"/>
<dbReference type="Proteomes" id="UP000637423">
    <property type="component" value="Unassembled WGS sequence"/>
</dbReference>
<gene>
    <name evidence="1" type="ORF">GCM10011396_54260</name>
</gene>
<organism evidence="1 2">
    <name type="scientific">Undibacterium terreum</name>
    <dbReference type="NCBI Taxonomy" id="1224302"/>
    <lineage>
        <taxon>Bacteria</taxon>
        <taxon>Pseudomonadati</taxon>
        <taxon>Pseudomonadota</taxon>
        <taxon>Betaproteobacteria</taxon>
        <taxon>Burkholderiales</taxon>
        <taxon>Oxalobacteraceae</taxon>
        <taxon>Undibacterium</taxon>
    </lineage>
</organism>
<comment type="caution">
    <text evidence="1">The sequence shown here is derived from an EMBL/GenBank/DDBJ whole genome shotgun (WGS) entry which is preliminary data.</text>
</comment>
<reference evidence="1" key="1">
    <citation type="journal article" date="2014" name="Int. J. Syst. Evol. Microbiol.">
        <title>Complete genome sequence of Corynebacterium casei LMG S-19264T (=DSM 44701T), isolated from a smear-ripened cheese.</title>
        <authorList>
            <consortium name="US DOE Joint Genome Institute (JGI-PGF)"/>
            <person name="Walter F."/>
            <person name="Albersmeier A."/>
            <person name="Kalinowski J."/>
            <person name="Ruckert C."/>
        </authorList>
    </citation>
    <scope>NUCLEOTIDE SEQUENCE</scope>
    <source>
        <strain evidence="1">CGMCC 1.10998</strain>
    </source>
</reference>
<proteinExistence type="predicted"/>
<sequence>MRQVKLYQIAYSEQILANMEAGYSALNITDNPRADWREYYPIRNFLLSETLDEECFYGFFSPKFRAKTGLSHAQTVQFILSSPADTDVITFSPQADMGAFFLNVFEQNELFDQGFTQTGEDFLAAIGKPLRLAGLIMDSRHIVFSNFFVARPAFWRQWLQINEAMYAICEGPDSELKARLCHTTSYEDVERKVFLMERIASLLLKSNSDWKVWAYNTFACAWSSTRLNQFEHEAVVSDALKMAMNDNPNVAHYLTAFNKIRDVLR</sequence>
<dbReference type="EMBL" id="BMED01000008">
    <property type="protein sequence ID" value="GGC99888.1"/>
    <property type="molecule type" value="Genomic_DNA"/>
</dbReference>
<name>A0A916XRX2_9BURK</name>
<keyword evidence="2" id="KW-1185">Reference proteome</keyword>
<reference evidence="1" key="2">
    <citation type="submission" date="2020-09" db="EMBL/GenBank/DDBJ databases">
        <authorList>
            <person name="Sun Q."/>
            <person name="Zhou Y."/>
        </authorList>
    </citation>
    <scope>NUCLEOTIDE SEQUENCE</scope>
    <source>
        <strain evidence="1">CGMCC 1.10998</strain>
    </source>
</reference>
<dbReference type="RefSeq" id="WP_188569295.1">
    <property type="nucleotide sequence ID" value="NZ_BMED01000008.1"/>
</dbReference>
<protein>
    <submittedName>
        <fullName evidence="1">Uncharacterized protein</fullName>
    </submittedName>
</protein>
<accession>A0A916XRX2</accession>
<evidence type="ECO:0000313" key="2">
    <source>
        <dbReference type="Proteomes" id="UP000637423"/>
    </source>
</evidence>
<evidence type="ECO:0000313" key="1">
    <source>
        <dbReference type="EMBL" id="GGC99888.1"/>
    </source>
</evidence>